<accession>A0AA36FT77</accession>
<feature type="non-terminal residue" evidence="2">
    <location>
        <position position="1"/>
    </location>
</feature>
<feature type="coiled-coil region" evidence="1">
    <location>
        <begin position="105"/>
        <end position="132"/>
    </location>
</feature>
<gene>
    <name evidence="2" type="ORF">MSPICULIGERA_LOCUS5000</name>
</gene>
<keyword evidence="1" id="KW-0175">Coiled coil</keyword>
<name>A0AA36FT77_9BILA</name>
<dbReference type="Proteomes" id="UP001177023">
    <property type="component" value="Unassembled WGS sequence"/>
</dbReference>
<comment type="caution">
    <text evidence="2">The sequence shown here is derived from an EMBL/GenBank/DDBJ whole genome shotgun (WGS) entry which is preliminary data.</text>
</comment>
<keyword evidence="3" id="KW-1185">Reference proteome</keyword>
<reference evidence="2" key="1">
    <citation type="submission" date="2023-06" db="EMBL/GenBank/DDBJ databases">
        <authorList>
            <person name="Delattre M."/>
        </authorList>
    </citation>
    <scope>NUCLEOTIDE SEQUENCE</scope>
    <source>
        <strain evidence="2">AF72</strain>
    </source>
</reference>
<sequence length="135" mass="15338">TLFYDSTENTPKIMPEVVESLCGFKPVFAEMDGSKNDIVPFTVPHLPGNFAIKIQAEKQASYVGLLKERLAKSDERVEKQRALLDRFRQIARTNGANEKVRADRKAKDAKLVQNAEAKLQILEEEVKKMRAQLYS</sequence>
<feature type="non-terminal residue" evidence="2">
    <location>
        <position position="135"/>
    </location>
</feature>
<dbReference type="EMBL" id="CATQJA010001230">
    <property type="protein sequence ID" value="CAJ0566394.1"/>
    <property type="molecule type" value="Genomic_DNA"/>
</dbReference>
<evidence type="ECO:0000256" key="1">
    <source>
        <dbReference type="SAM" id="Coils"/>
    </source>
</evidence>
<organism evidence="2 3">
    <name type="scientific">Mesorhabditis spiculigera</name>
    <dbReference type="NCBI Taxonomy" id="96644"/>
    <lineage>
        <taxon>Eukaryota</taxon>
        <taxon>Metazoa</taxon>
        <taxon>Ecdysozoa</taxon>
        <taxon>Nematoda</taxon>
        <taxon>Chromadorea</taxon>
        <taxon>Rhabditida</taxon>
        <taxon>Rhabditina</taxon>
        <taxon>Rhabditomorpha</taxon>
        <taxon>Rhabditoidea</taxon>
        <taxon>Rhabditidae</taxon>
        <taxon>Mesorhabditinae</taxon>
        <taxon>Mesorhabditis</taxon>
    </lineage>
</organism>
<proteinExistence type="predicted"/>
<protein>
    <submittedName>
        <fullName evidence="2">Uncharacterized protein</fullName>
    </submittedName>
</protein>
<dbReference type="AlphaFoldDB" id="A0AA36FT77"/>
<evidence type="ECO:0000313" key="3">
    <source>
        <dbReference type="Proteomes" id="UP001177023"/>
    </source>
</evidence>
<evidence type="ECO:0000313" key="2">
    <source>
        <dbReference type="EMBL" id="CAJ0566394.1"/>
    </source>
</evidence>